<dbReference type="EMBL" id="JANHOG010000230">
    <property type="protein sequence ID" value="KAJ3556562.1"/>
    <property type="molecule type" value="Genomic_DNA"/>
</dbReference>
<reference evidence="1" key="1">
    <citation type="submission" date="2022-07" db="EMBL/GenBank/DDBJ databases">
        <title>Genome Sequence of Phlebia brevispora.</title>
        <authorList>
            <person name="Buettner E."/>
        </authorList>
    </citation>
    <scope>NUCLEOTIDE SEQUENCE</scope>
    <source>
        <strain evidence="1">MPL23</strain>
    </source>
</reference>
<sequence>MTISSNPLFKFRGDMLAVRVENVPQTVTRQEIVKLFATLIGEVRKCDEYFEEGKKRVFDVAFANPDTARKALCMSGYTVAGVPLAVSASCHMESQRAPKQNKQPDARRNLYVLGLPFDLTKSEFVEIFSRYGAVMHAVILATVDNASRRRGFVVMGSHKEAKFAMEALGRTEIKGHTIDVSWAVVQRSQGFLDGGDRTMVLSNSGSSGSSGFDSDSWDVSPPGSVGLVTPPLEAQAQVLPLSCSPTLLVTNLPSVLFSQPADLQPLLCPFGDVKNLKIVTDSPAAEQGNISVIVEYKTTSQAKDARDTLSGQIYANQPVQVEFLLPKTPALDVDSHSWSSVKGESKTGLNPYAAPFLVQNIPYQDGPTMPFSSYYGGPVVNVSEEGCNSSGLPPSAPSFASLPAFHSPAPPNSTGLCAPQADMFRPHSAPSRSLHGNNDVRPGHWTCSSVQALPDLSSASLRSPFIA</sequence>
<comment type="caution">
    <text evidence="1">The sequence shown here is derived from an EMBL/GenBank/DDBJ whole genome shotgun (WGS) entry which is preliminary data.</text>
</comment>
<name>A0ACC1T9U4_9APHY</name>
<evidence type="ECO:0000313" key="1">
    <source>
        <dbReference type="EMBL" id="KAJ3556562.1"/>
    </source>
</evidence>
<organism evidence="1 2">
    <name type="scientific">Phlebia brevispora</name>
    <dbReference type="NCBI Taxonomy" id="194682"/>
    <lineage>
        <taxon>Eukaryota</taxon>
        <taxon>Fungi</taxon>
        <taxon>Dikarya</taxon>
        <taxon>Basidiomycota</taxon>
        <taxon>Agaricomycotina</taxon>
        <taxon>Agaricomycetes</taxon>
        <taxon>Polyporales</taxon>
        <taxon>Meruliaceae</taxon>
        <taxon>Phlebia</taxon>
    </lineage>
</organism>
<proteinExistence type="predicted"/>
<dbReference type="Proteomes" id="UP001148662">
    <property type="component" value="Unassembled WGS sequence"/>
</dbReference>
<gene>
    <name evidence="1" type="ORF">NM688_g1962</name>
</gene>
<evidence type="ECO:0000313" key="2">
    <source>
        <dbReference type="Proteomes" id="UP001148662"/>
    </source>
</evidence>
<protein>
    <submittedName>
        <fullName evidence="1">Uncharacterized protein</fullName>
    </submittedName>
</protein>
<keyword evidence="2" id="KW-1185">Reference proteome</keyword>
<accession>A0ACC1T9U4</accession>